<dbReference type="Pfam" id="PF01535">
    <property type="entry name" value="PPR"/>
    <property type="match status" value="1"/>
</dbReference>
<evidence type="ECO:0000313" key="4">
    <source>
        <dbReference type="Proteomes" id="UP000585474"/>
    </source>
</evidence>
<dbReference type="Gene3D" id="1.25.40.10">
    <property type="entry name" value="Tetratricopeptide repeat domain"/>
    <property type="match status" value="1"/>
</dbReference>
<proteinExistence type="predicted"/>
<evidence type="ECO:0000256" key="1">
    <source>
        <dbReference type="ARBA" id="ARBA00022737"/>
    </source>
</evidence>
<dbReference type="PROSITE" id="PS51375">
    <property type="entry name" value="PPR"/>
    <property type="match status" value="1"/>
</dbReference>
<feature type="repeat" description="PPR" evidence="2">
    <location>
        <begin position="97"/>
        <end position="131"/>
    </location>
</feature>
<dbReference type="EMBL" id="BJWL01000003">
    <property type="protein sequence ID" value="GFY83928.1"/>
    <property type="molecule type" value="Genomic_DNA"/>
</dbReference>
<dbReference type="InterPro" id="IPR002885">
    <property type="entry name" value="PPR_rpt"/>
</dbReference>
<comment type="caution">
    <text evidence="3">The sequence shown here is derived from an EMBL/GenBank/DDBJ whole genome shotgun (WGS) entry which is preliminary data.</text>
</comment>
<dbReference type="PANTHER" id="PTHR46862:SF3">
    <property type="entry name" value="OS07G0661900 PROTEIN"/>
    <property type="match status" value="1"/>
</dbReference>
<evidence type="ECO:0000313" key="3">
    <source>
        <dbReference type="EMBL" id="GFY83928.1"/>
    </source>
</evidence>
<dbReference type="OrthoDB" id="1810338at2759"/>
<accession>A0A7J0EBT5</accession>
<dbReference type="PANTHER" id="PTHR46862">
    <property type="entry name" value="OS07G0661900 PROTEIN"/>
    <property type="match status" value="1"/>
</dbReference>
<name>A0A7J0EBT5_9ERIC</name>
<sequence>MIVWAMTHGGKCRIEEDNLGTVSGRDALVIVCQERAGDSDKALSVLAEMEAVGFGPNASSYIGLITALGKIGFLRKGFFRLADKVLVAIDELGIGRNRETYGILLDYYVHAGHLEDTWSIIGEMRREGFKLNSFVYSKVIGLSRDNEMRKKAMGIHGRFQDAEDSVNALKLEVIQLSVSIFCVLANAYAQQVPVIYNEMESAGFTLDRNAREMLQTSLMILQQRH</sequence>
<keyword evidence="1" id="KW-0677">Repeat</keyword>
<organism evidence="3 4">
    <name type="scientific">Actinidia rufa</name>
    <dbReference type="NCBI Taxonomy" id="165716"/>
    <lineage>
        <taxon>Eukaryota</taxon>
        <taxon>Viridiplantae</taxon>
        <taxon>Streptophyta</taxon>
        <taxon>Embryophyta</taxon>
        <taxon>Tracheophyta</taxon>
        <taxon>Spermatophyta</taxon>
        <taxon>Magnoliopsida</taxon>
        <taxon>eudicotyledons</taxon>
        <taxon>Gunneridae</taxon>
        <taxon>Pentapetalae</taxon>
        <taxon>asterids</taxon>
        <taxon>Ericales</taxon>
        <taxon>Actinidiaceae</taxon>
        <taxon>Actinidia</taxon>
    </lineage>
</organism>
<dbReference type="InterPro" id="IPR011990">
    <property type="entry name" value="TPR-like_helical_dom_sf"/>
</dbReference>
<protein>
    <recommendedName>
        <fullName evidence="5">Tetratricopeptide repeat (TPR)-like superfamily protein</fullName>
    </recommendedName>
</protein>
<dbReference type="AlphaFoldDB" id="A0A7J0EBT5"/>
<keyword evidence="4" id="KW-1185">Reference proteome</keyword>
<dbReference type="Proteomes" id="UP000585474">
    <property type="component" value="Unassembled WGS sequence"/>
</dbReference>
<evidence type="ECO:0000256" key="2">
    <source>
        <dbReference type="PROSITE-ProRule" id="PRU00708"/>
    </source>
</evidence>
<dbReference type="Pfam" id="PF13041">
    <property type="entry name" value="PPR_2"/>
    <property type="match status" value="1"/>
</dbReference>
<reference evidence="3 4" key="1">
    <citation type="submission" date="2019-07" db="EMBL/GenBank/DDBJ databases">
        <title>De Novo Assembly of kiwifruit Actinidia rufa.</title>
        <authorList>
            <person name="Sugita-Konishi S."/>
            <person name="Sato K."/>
            <person name="Mori E."/>
            <person name="Abe Y."/>
            <person name="Kisaki G."/>
            <person name="Hamano K."/>
            <person name="Suezawa K."/>
            <person name="Otani M."/>
            <person name="Fukuda T."/>
            <person name="Manabe T."/>
            <person name="Gomi K."/>
            <person name="Tabuchi M."/>
            <person name="Akimitsu K."/>
            <person name="Kataoka I."/>
        </authorList>
    </citation>
    <scope>NUCLEOTIDE SEQUENCE [LARGE SCALE GENOMIC DNA]</scope>
    <source>
        <strain evidence="4">cv. Fuchu</strain>
    </source>
</reference>
<dbReference type="NCBIfam" id="TIGR00756">
    <property type="entry name" value="PPR"/>
    <property type="match status" value="1"/>
</dbReference>
<gene>
    <name evidence="3" type="ORF">Acr_03g0007020</name>
</gene>
<evidence type="ECO:0008006" key="5">
    <source>
        <dbReference type="Google" id="ProtNLM"/>
    </source>
</evidence>